<evidence type="ECO:0000256" key="7">
    <source>
        <dbReference type="ARBA" id="ARBA00023077"/>
    </source>
</evidence>
<keyword evidence="7 11" id="KW-0798">TonB box</keyword>
<feature type="domain" description="TonB-dependent receptor plug" evidence="14">
    <location>
        <begin position="114"/>
        <end position="218"/>
    </location>
</feature>
<dbReference type="AlphaFoldDB" id="A0A7K1T101"/>
<dbReference type="GO" id="GO:0015344">
    <property type="term" value="F:siderophore uptake transmembrane transporter activity"/>
    <property type="evidence" value="ECO:0007669"/>
    <property type="project" value="TreeGrafter"/>
</dbReference>
<keyword evidence="5 12" id="KW-0732">Signal</keyword>
<feature type="chain" id="PRO_5029542041" evidence="12">
    <location>
        <begin position="22"/>
        <end position="1004"/>
    </location>
</feature>
<keyword evidence="8 10" id="KW-0472">Membrane</keyword>
<name>A0A7K1T101_9SPHI</name>
<gene>
    <name evidence="15" type="ORF">GO621_17105</name>
</gene>
<dbReference type="InterPro" id="IPR039426">
    <property type="entry name" value="TonB-dep_rcpt-like"/>
</dbReference>
<dbReference type="Gene3D" id="2.170.130.10">
    <property type="entry name" value="TonB-dependent receptor, plug domain"/>
    <property type="match status" value="1"/>
</dbReference>
<dbReference type="Gene3D" id="2.40.170.20">
    <property type="entry name" value="TonB-dependent receptor, beta-barrel domain"/>
    <property type="match status" value="1"/>
</dbReference>
<accession>A0A7K1T101</accession>
<evidence type="ECO:0000259" key="13">
    <source>
        <dbReference type="Pfam" id="PF00593"/>
    </source>
</evidence>
<evidence type="ECO:0000256" key="11">
    <source>
        <dbReference type="RuleBase" id="RU003357"/>
    </source>
</evidence>
<evidence type="ECO:0000313" key="16">
    <source>
        <dbReference type="Proteomes" id="UP000462014"/>
    </source>
</evidence>
<evidence type="ECO:0000256" key="1">
    <source>
        <dbReference type="ARBA" id="ARBA00004571"/>
    </source>
</evidence>
<dbReference type="InterPro" id="IPR023997">
    <property type="entry name" value="TonB-dep_OMP_SusC/RagA_CS"/>
</dbReference>
<dbReference type="InterPro" id="IPR036942">
    <property type="entry name" value="Beta-barrel_TonB_sf"/>
</dbReference>
<organism evidence="15 16">
    <name type="scientific">Mucilaginibacter arboris</name>
    <dbReference type="NCBI Taxonomy" id="2682090"/>
    <lineage>
        <taxon>Bacteria</taxon>
        <taxon>Pseudomonadati</taxon>
        <taxon>Bacteroidota</taxon>
        <taxon>Sphingobacteriia</taxon>
        <taxon>Sphingobacteriales</taxon>
        <taxon>Sphingobacteriaceae</taxon>
        <taxon>Mucilaginibacter</taxon>
    </lineage>
</organism>
<evidence type="ECO:0000259" key="14">
    <source>
        <dbReference type="Pfam" id="PF07715"/>
    </source>
</evidence>
<keyword evidence="16" id="KW-1185">Reference proteome</keyword>
<dbReference type="NCBIfam" id="TIGR04056">
    <property type="entry name" value="OMP_RagA_SusC"/>
    <property type="match status" value="1"/>
</dbReference>
<keyword evidence="3 10" id="KW-1134">Transmembrane beta strand</keyword>
<dbReference type="PANTHER" id="PTHR30069">
    <property type="entry name" value="TONB-DEPENDENT OUTER MEMBRANE RECEPTOR"/>
    <property type="match status" value="1"/>
</dbReference>
<dbReference type="Pfam" id="PF00593">
    <property type="entry name" value="TonB_dep_Rec_b-barrel"/>
    <property type="match status" value="1"/>
</dbReference>
<proteinExistence type="inferred from homology"/>
<evidence type="ECO:0000256" key="9">
    <source>
        <dbReference type="ARBA" id="ARBA00023237"/>
    </source>
</evidence>
<evidence type="ECO:0000256" key="12">
    <source>
        <dbReference type="SAM" id="SignalP"/>
    </source>
</evidence>
<reference evidence="15 16" key="1">
    <citation type="submission" date="2019-12" db="EMBL/GenBank/DDBJ databases">
        <title>Mucilaginibacter sp. HMF7410 genome sequencing and assembly.</title>
        <authorList>
            <person name="Kang H."/>
            <person name="Cha I."/>
            <person name="Kim H."/>
            <person name="Joh K."/>
        </authorList>
    </citation>
    <scope>NUCLEOTIDE SEQUENCE [LARGE SCALE GENOMIC DNA]</scope>
    <source>
        <strain evidence="15 16">HMF7410</strain>
    </source>
</reference>
<dbReference type="FunFam" id="2.60.40.1120:FF:000003">
    <property type="entry name" value="Outer membrane protein Omp121"/>
    <property type="match status" value="1"/>
</dbReference>
<dbReference type="PROSITE" id="PS52016">
    <property type="entry name" value="TONB_DEPENDENT_REC_3"/>
    <property type="match status" value="1"/>
</dbReference>
<dbReference type="EMBL" id="WPIK01000020">
    <property type="protein sequence ID" value="MVN23244.1"/>
    <property type="molecule type" value="Genomic_DNA"/>
</dbReference>
<evidence type="ECO:0000256" key="8">
    <source>
        <dbReference type="ARBA" id="ARBA00023136"/>
    </source>
</evidence>
<dbReference type="InterPro" id="IPR008969">
    <property type="entry name" value="CarboxyPept-like_regulatory"/>
</dbReference>
<dbReference type="InterPro" id="IPR037066">
    <property type="entry name" value="Plug_dom_sf"/>
</dbReference>
<keyword evidence="4 10" id="KW-0812">Transmembrane</keyword>
<comment type="subcellular location">
    <subcellularLocation>
        <location evidence="1 10">Cell outer membrane</location>
        <topology evidence="1 10">Multi-pass membrane protein</topology>
    </subcellularLocation>
</comment>
<evidence type="ECO:0000256" key="6">
    <source>
        <dbReference type="ARBA" id="ARBA00023065"/>
    </source>
</evidence>
<comment type="caution">
    <text evidence="15">The sequence shown here is derived from an EMBL/GenBank/DDBJ whole genome shotgun (WGS) entry which is preliminary data.</text>
</comment>
<keyword evidence="2 10" id="KW-0813">Transport</keyword>
<dbReference type="GO" id="GO:0044718">
    <property type="term" value="P:siderophore transmembrane transport"/>
    <property type="evidence" value="ECO:0007669"/>
    <property type="project" value="TreeGrafter"/>
</dbReference>
<dbReference type="Proteomes" id="UP000462014">
    <property type="component" value="Unassembled WGS sequence"/>
</dbReference>
<dbReference type="InterPro" id="IPR012910">
    <property type="entry name" value="Plug_dom"/>
</dbReference>
<dbReference type="PANTHER" id="PTHR30069:SF53">
    <property type="entry name" value="COLICIN I RECEPTOR-RELATED"/>
    <property type="match status" value="1"/>
</dbReference>
<evidence type="ECO:0000256" key="5">
    <source>
        <dbReference type="ARBA" id="ARBA00022729"/>
    </source>
</evidence>
<dbReference type="Pfam" id="PF13715">
    <property type="entry name" value="CarbopepD_reg_2"/>
    <property type="match status" value="1"/>
</dbReference>
<dbReference type="InterPro" id="IPR000531">
    <property type="entry name" value="Beta-barrel_TonB"/>
</dbReference>
<keyword evidence="9 10" id="KW-0998">Cell outer membrane</keyword>
<dbReference type="SUPFAM" id="SSF49464">
    <property type="entry name" value="Carboxypeptidase regulatory domain-like"/>
    <property type="match status" value="1"/>
</dbReference>
<evidence type="ECO:0000256" key="3">
    <source>
        <dbReference type="ARBA" id="ARBA00022452"/>
    </source>
</evidence>
<dbReference type="GO" id="GO:0009279">
    <property type="term" value="C:cell outer membrane"/>
    <property type="evidence" value="ECO:0007669"/>
    <property type="project" value="UniProtKB-SubCell"/>
</dbReference>
<dbReference type="InterPro" id="IPR023996">
    <property type="entry name" value="TonB-dep_OMP_SusC/RagA"/>
</dbReference>
<feature type="signal peptide" evidence="12">
    <location>
        <begin position="1"/>
        <end position="21"/>
    </location>
</feature>
<keyword evidence="6" id="KW-0406">Ion transport</keyword>
<dbReference type="SUPFAM" id="SSF56935">
    <property type="entry name" value="Porins"/>
    <property type="match status" value="1"/>
</dbReference>
<dbReference type="NCBIfam" id="TIGR04057">
    <property type="entry name" value="SusC_RagA_signa"/>
    <property type="match status" value="1"/>
</dbReference>
<dbReference type="Pfam" id="PF07715">
    <property type="entry name" value="Plug"/>
    <property type="match status" value="1"/>
</dbReference>
<evidence type="ECO:0000256" key="2">
    <source>
        <dbReference type="ARBA" id="ARBA00022448"/>
    </source>
</evidence>
<evidence type="ECO:0000313" key="15">
    <source>
        <dbReference type="EMBL" id="MVN23244.1"/>
    </source>
</evidence>
<evidence type="ECO:0000256" key="4">
    <source>
        <dbReference type="ARBA" id="ARBA00022692"/>
    </source>
</evidence>
<evidence type="ECO:0000256" key="10">
    <source>
        <dbReference type="PROSITE-ProRule" id="PRU01360"/>
    </source>
</evidence>
<feature type="domain" description="TonB-dependent receptor-like beta-barrel" evidence="13">
    <location>
        <begin position="384"/>
        <end position="949"/>
    </location>
</feature>
<comment type="similarity">
    <text evidence="10 11">Belongs to the TonB-dependent receptor family.</text>
</comment>
<sequence length="1004" mass="109205">MFTSLCGAVLVCILFVNASFAQQNIRGTVTDATSGETLIGVSVLVKGTTTGTQTDVNGMFSINAPANSTLSFTYVGYTTQEVAVSNQTTINIRLASAATQLAQVVVIGYGTQRRRDVTGSVATVNGDELARQPVQTPTQALQGKVAGVQVISSGQPNSQPQVRIRGTGSVLAGAEPLYVVDGVLTDDIRNINNADIISVDVLKDASAAIYGVRGANGVVIITTRKGKIGPPVVRYDANSGFSQLANKVKMANRDQYVAYLNDADPGKIKSSDAAPLTIPGTTDWYGAVLRNAFYMNHNVSVSGGSDKSDYFVSANYLTNNGIIQTNNFQRFTLRENSDINISDKLKLSSQLSLTRGADRAVPLGDTYNSIYRAAPIIPAETANGLYGNTSAWGNVGNPLLQINKTNTLNIGNRVQGNLALDYNPLKFLKLHTAFNDDVVFNNNRSYLYQYNNDASTFTIAGGNQRQTNSSLTAEQNNSYHYVWDNTATYDQTFGESHLVVLGGYSMEKFRSSFINGTRVNVPASPDEWFLSLGDPSLNALDANGGDLYTRQSFFTRANYSFGGKYLLSGTFRRDGSSRFSTRYGNFYTVGAGWVISEESFMKNQKIFSNLKLRGSYGELGNDNIGTGLYVVTAAINQPYYFNNGTLTYGSVIQDIKDTNLKWETTNQLDLGIEYGFLNNRLTGEADYYNKKVKNALTYVSIPGILGDPDNQYVTNAASYKNEGAEVSLNWSDKVGPKFKYSIGANLAYNKNTVIGLNGGQALQGGGVGGQGNVTRTDNGHPIASFYVLQATGIFQNQAQVNAAPTNTYEANKVGGLMYADINHDGKIDANDRIYAGSYQPKFFGGFNVSMSYGDFDLNADFYGNWGNKIYNGKKAYRYSPEDNIESNYANNRWTTSNPSTTDPNVITQSTPASTYFIESGAFLRLNNLSLGYTVPSELLKRAKISRLRIFATSQNLFTAKRYSGFSPELQGLDPNNTTNILSSGIELGTYPTIRTFSFGLNLQF</sequence>
<protein>
    <submittedName>
        <fullName evidence="15">SusC/RagA family TonB-linked outer membrane protein</fullName>
    </submittedName>
</protein>
<dbReference type="Gene3D" id="2.60.40.1120">
    <property type="entry name" value="Carboxypeptidase-like, regulatory domain"/>
    <property type="match status" value="1"/>
</dbReference>